<dbReference type="InterPro" id="IPR013525">
    <property type="entry name" value="ABC2_TM"/>
</dbReference>
<dbReference type="KEGG" id="kra:Krad_2920"/>
<dbReference type="InterPro" id="IPR051784">
    <property type="entry name" value="Nod_factor_ABC_transporter"/>
</dbReference>
<feature type="transmembrane region" description="Helical" evidence="7">
    <location>
        <begin position="192"/>
        <end position="212"/>
    </location>
</feature>
<feature type="transmembrane region" description="Helical" evidence="7">
    <location>
        <begin position="50"/>
        <end position="68"/>
    </location>
</feature>
<evidence type="ECO:0000256" key="3">
    <source>
        <dbReference type="ARBA" id="ARBA00022989"/>
    </source>
</evidence>
<dbReference type="Pfam" id="PF01061">
    <property type="entry name" value="ABC2_membrane"/>
    <property type="match status" value="1"/>
</dbReference>
<evidence type="ECO:0000313" key="9">
    <source>
        <dbReference type="EMBL" id="ABS04384.1"/>
    </source>
</evidence>
<dbReference type="eggNOG" id="COG0842">
    <property type="taxonomic scope" value="Bacteria"/>
</dbReference>
<feature type="transmembrane region" description="Helical" evidence="7">
    <location>
        <begin position="156"/>
        <end position="180"/>
    </location>
</feature>
<feature type="domain" description="ABC-2 type transporter transmembrane" evidence="8">
    <location>
        <begin position="41"/>
        <end position="210"/>
    </location>
</feature>
<organism evidence="9 10">
    <name type="scientific">Kineococcus radiotolerans (strain ATCC BAA-149 / DSM 14245 / SRS30216)</name>
    <dbReference type="NCBI Taxonomy" id="266940"/>
    <lineage>
        <taxon>Bacteria</taxon>
        <taxon>Bacillati</taxon>
        <taxon>Actinomycetota</taxon>
        <taxon>Actinomycetes</taxon>
        <taxon>Kineosporiales</taxon>
        <taxon>Kineosporiaceae</taxon>
        <taxon>Kineococcus</taxon>
    </lineage>
</organism>
<feature type="transmembrane region" description="Helical" evidence="7">
    <location>
        <begin position="232"/>
        <end position="257"/>
    </location>
</feature>
<name>A6WC45_KINRD</name>
<evidence type="ECO:0000313" key="10">
    <source>
        <dbReference type="Proteomes" id="UP000001116"/>
    </source>
</evidence>
<proteinExistence type="predicted"/>
<evidence type="ECO:0000256" key="2">
    <source>
        <dbReference type="ARBA" id="ARBA00022692"/>
    </source>
</evidence>
<dbReference type="OrthoDB" id="160207at2"/>
<feature type="transmembrane region" description="Helical" evidence="7">
    <location>
        <begin position="80"/>
        <end position="104"/>
    </location>
</feature>
<keyword evidence="3 7" id="KW-1133">Transmembrane helix</keyword>
<dbReference type="AlphaFoldDB" id="A6WC45"/>
<evidence type="ECO:0000256" key="1">
    <source>
        <dbReference type="ARBA" id="ARBA00004141"/>
    </source>
</evidence>
<dbReference type="InterPro" id="IPR000412">
    <property type="entry name" value="ABC_2_transport"/>
</dbReference>
<gene>
    <name evidence="9" type="ordered locus">Krad_2920</name>
</gene>
<dbReference type="GO" id="GO:0140359">
    <property type="term" value="F:ABC-type transporter activity"/>
    <property type="evidence" value="ECO:0007669"/>
    <property type="project" value="InterPro"/>
</dbReference>
<keyword evidence="10" id="KW-1185">Reference proteome</keyword>
<comment type="subcellular location">
    <subcellularLocation>
        <location evidence="1">Membrane</location>
        <topology evidence="1">Multi-pass membrane protein</topology>
    </subcellularLocation>
</comment>
<evidence type="ECO:0000256" key="5">
    <source>
        <dbReference type="ARBA" id="ARBA00023251"/>
    </source>
</evidence>
<dbReference type="PIRSF" id="PIRSF006648">
    <property type="entry name" value="DrrB"/>
    <property type="match status" value="1"/>
</dbReference>
<sequence>MTSTPPAPSPAGTPRALDFTPAGTATPWARRVLRQAGFETRVALRNGEQLLLTVLLPALVLVGVTRVTSLDLGPGNRPALALGGVVALAVVSTAFTGQAIGTGFDRRNGVLRLLATSPLARSGLLVGKVLSVLAVVVVQVVLLGAIALFLGWSPDAATLLAALPAVLLGVAAFTSLGLLLAGTVRAEGTLAVANFVWVLLLAGGGLVLPSPLGVVADVLPSGALGTAVREALATGTVAVVPLLVLAAWAVAAGLACARWFRWD</sequence>
<accession>A6WC45</accession>
<feature type="region of interest" description="Disordered" evidence="6">
    <location>
        <begin position="1"/>
        <end position="22"/>
    </location>
</feature>
<evidence type="ECO:0000256" key="4">
    <source>
        <dbReference type="ARBA" id="ARBA00023136"/>
    </source>
</evidence>
<dbReference type="EMBL" id="CP000750">
    <property type="protein sequence ID" value="ABS04384.1"/>
    <property type="molecule type" value="Genomic_DNA"/>
</dbReference>
<evidence type="ECO:0000259" key="8">
    <source>
        <dbReference type="Pfam" id="PF01061"/>
    </source>
</evidence>
<feature type="compositionally biased region" description="Pro residues" evidence="6">
    <location>
        <begin position="1"/>
        <end position="11"/>
    </location>
</feature>
<dbReference type="STRING" id="266940.Krad_2920"/>
<keyword evidence="2 7" id="KW-0812">Transmembrane</keyword>
<dbReference type="RefSeq" id="WP_012087370.1">
    <property type="nucleotide sequence ID" value="NC_009664.2"/>
</dbReference>
<evidence type="ECO:0000256" key="6">
    <source>
        <dbReference type="SAM" id="MobiDB-lite"/>
    </source>
</evidence>
<dbReference type="PANTHER" id="PTHR43229:SF2">
    <property type="entry name" value="NODULATION PROTEIN J"/>
    <property type="match status" value="1"/>
</dbReference>
<feature type="transmembrane region" description="Helical" evidence="7">
    <location>
        <begin position="125"/>
        <end position="150"/>
    </location>
</feature>
<evidence type="ECO:0000256" key="7">
    <source>
        <dbReference type="SAM" id="Phobius"/>
    </source>
</evidence>
<keyword evidence="4 7" id="KW-0472">Membrane</keyword>
<dbReference type="GO" id="GO:0043190">
    <property type="term" value="C:ATP-binding cassette (ABC) transporter complex"/>
    <property type="evidence" value="ECO:0007669"/>
    <property type="project" value="InterPro"/>
</dbReference>
<dbReference type="HOGENOM" id="CLU_039483_4_1_11"/>
<dbReference type="GO" id="GO:0046677">
    <property type="term" value="P:response to antibiotic"/>
    <property type="evidence" value="ECO:0007669"/>
    <property type="project" value="UniProtKB-KW"/>
</dbReference>
<keyword evidence="5" id="KW-0046">Antibiotic resistance</keyword>
<protein>
    <submittedName>
        <fullName evidence="9">ABC-2 type transporter</fullName>
    </submittedName>
</protein>
<reference evidence="10" key="1">
    <citation type="journal article" date="2008" name="PLoS ONE">
        <title>Survival in nuclear waste, extreme resistance, and potential applications gleaned from the genome sequence of Kineococcus radiotolerans SRS30216.</title>
        <authorList>
            <person name="Bagwell C.E."/>
            <person name="Bhat S."/>
            <person name="Hawkins G.M."/>
            <person name="Smith B.W."/>
            <person name="Biswas T."/>
            <person name="Hoover T.R."/>
            <person name="Saunders E."/>
            <person name="Han C.S."/>
            <person name="Tsodikov O.V."/>
            <person name="Shimkets L.J."/>
        </authorList>
    </citation>
    <scope>NUCLEOTIDE SEQUENCE [LARGE SCALE GENOMIC DNA]</scope>
    <source>
        <strain evidence="10">ATCC BAA-149 / DSM 14245 / SRS30216</strain>
    </source>
</reference>
<dbReference type="PANTHER" id="PTHR43229">
    <property type="entry name" value="NODULATION PROTEIN J"/>
    <property type="match status" value="1"/>
</dbReference>
<dbReference type="Proteomes" id="UP000001116">
    <property type="component" value="Chromosome"/>
</dbReference>